<organism evidence="4 5">
    <name type="scientific">Dongia soli</name>
    <dbReference type="NCBI Taxonomy" id="600628"/>
    <lineage>
        <taxon>Bacteria</taxon>
        <taxon>Pseudomonadati</taxon>
        <taxon>Pseudomonadota</taxon>
        <taxon>Alphaproteobacteria</taxon>
        <taxon>Rhodospirillales</taxon>
        <taxon>Dongiaceae</taxon>
        <taxon>Dongia</taxon>
    </lineage>
</organism>
<gene>
    <name evidence="4" type="ORF">SMD27_07395</name>
</gene>
<feature type="region of interest" description="Disordered" evidence="2">
    <location>
        <begin position="59"/>
        <end position="130"/>
    </location>
</feature>
<keyword evidence="5" id="KW-1185">Reference proteome</keyword>
<feature type="compositionally biased region" description="Low complexity" evidence="2">
    <location>
        <begin position="88"/>
        <end position="121"/>
    </location>
</feature>
<evidence type="ECO:0000256" key="1">
    <source>
        <dbReference type="SAM" id="Coils"/>
    </source>
</evidence>
<feature type="domain" description="Magnesium transporter MgtE intracellular" evidence="3">
    <location>
        <begin position="220"/>
        <end position="273"/>
    </location>
</feature>
<dbReference type="Pfam" id="PF03448">
    <property type="entry name" value="MgtE_N"/>
    <property type="match status" value="1"/>
</dbReference>
<dbReference type="SUPFAM" id="SSF81995">
    <property type="entry name" value="beta-sandwich domain of Sec23/24"/>
    <property type="match status" value="1"/>
</dbReference>
<evidence type="ECO:0000313" key="4">
    <source>
        <dbReference type="EMBL" id="MDY0882661.1"/>
    </source>
</evidence>
<keyword evidence="1" id="KW-0175">Coiled coil</keyword>
<dbReference type="EMBL" id="JAXCLW010000002">
    <property type="protein sequence ID" value="MDY0882661.1"/>
    <property type="molecule type" value="Genomic_DNA"/>
</dbReference>
<reference evidence="4 5" key="1">
    <citation type="journal article" date="2016" name="Antonie Van Leeuwenhoek">
        <title>Dongia soli sp. nov., isolated from soil from Dokdo, Korea.</title>
        <authorList>
            <person name="Kim D.U."/>
            <person name="Lee H."/>
            <person name="Kim H."/>
            <person name="Kim S.G."/>
            <person name="Ka J.O."/>
        </authorList>
    </citation>
    <scope>NUCLEOTIDE SEQUENCE [LARGE SCALE GENOMIC DNA]</scope>
    <source>
        <strain evidence="4 5">D78</strain>
    </source>
</reference>
<feature type="region of interest" description="Disordered" evidence="2">
    <location>
        <begin position="1"/>
        <end position="21"/>
    </location>
</feature>
<evidence type="ECO:0000313" key="5">
    <source>
        <dbReference type="Proteomes" id="UP001279642"/>
    </source>
</evidence>
<protein>
    <recommendedName>
        <fullName evidence="3">Magnesium transporter MgtE intracellular domain-containing protein</fullName>
    </recommendedName>
</protein>
<sequence length="286" mass="31361">MTSFAAKPVAKSGKGGKPRSPRLRLMPLVMVALLATISVKVSHLWNGIAISIGKESQAQAQPATQQAGNQPANQQQAQPPSQQPSSPPANAAQAGQAPTQTAQIQPQPNAAAAQEGARQQGSPQPGADGQMTDLLAAEAKRKIARDPFNYTDEEVDVLQQLAKRRQELDQRARQLDEREALVKAAEQRMEQKMAELRALQTTVEELLKKRDAADEQQLASLVKIYENMKPQAAAQVFEEMDMDVLLDVVSRMKERKVAPILALVSPTRAKELTYELTQRRQLPIPQ</sequence>
<feature type="compositionally biased region" description="Low complexity" evidence="2">
    <location>
        <begin position="59"/>
        <end position="80"/>
    </location>
</feature>
<dbReference type="RefSeq" id="WP_320507729.1">
    <property type="nucleotide sequence ID" value="NZ_JAXCLW010000002.1"/>
</dbReference>
<accession>A0ABU5E8K8</accession>
<evidence type="ECO:0000259" key="3">
    <source>
        <dbReference type="Pfam" id="PF03448"/>
    </source>
</evidence>
<name>A0ABU5E8K8_9PROT</name>
<feature type="coiled-coil region" evidence="1">
    <location>
        <begin position="158"/>
        <end position="216"/>
    </location>
</feature>
<dbReference type="InterPro" id="IPR006668">
    <property type="entry name" value="Mg_transptr_MgtE_intracell_dom"/>
</dbReference>
<proteinExistence type="predicted"/>
<dbReference type="SUPFAM" id="SSF158791">
    <property type="entry name" value="MgtE N-terminal domain-like"/>
    <property type="match status" value="1"/>
</dbReference>
<evidence type="ECO:0000256" key="2">
    <source>
        <dbReference type="SAM" id="MobiDB-lite"/>
    </source>
</evidence>
<comment type="caution">
    <text evidence="4">The sequence shown here is derived from an EMBL/GenBank/DDBJ whole genome shotgun (WGS) entry which is preliminary data.</text>
</comment>
<dbReference type="Proteomes" id="UP001279642">
    <property type="component" value="Unassembled WGS sequence"/>
</dbReference>